<feature type="transmembrane region" description="Helical" evidence="2">
    <location>
        <begin position="108"/>
        <end position="127"/>
    </location>
</feature>
<feature type="compositionally biased region" description="Acidic residues" evidence="1">
    <location>
        <begin position="58"/>
        <end position="67"/>
    </location>
</feature>
<feature type="transmembrane region" description="Helical" evidence="2">
    <location>
        <begin position="283"/>
        <end position="307"/>
    </location>
</feature>
<feature type="transmembrane region" description="Helical" evidence="2">
    <location>
        <begin position="499"/>
        <end position="516"/>
    </location>
</feature>
<dbReference type="Pfam" id="PF05684">
    <property type="entry name" value="DUF819"/>
    <property type="match status" value="1"/>
</dbReference>
<evidence type="ECO:0000313" key="3">
    <source>
        <dbReference type="EMBL" id="QEG24172.1"/>
    </source>
</evidence>
<evidence type="ECO:0008006" key="5">
    <source>
        <dbReference type="Google" id="ProtNLM"/>
    </source>
</evidence>
<keyword evidence="2" id="KW-0812">Transmembrane</keyword>
<evidence type="ECO:0000256" key="1">
    <source>
        <dbReference type="SAM" id="MobiDB-lite"/>
    </source>
</evidence>
<feature type="transmembrane region" description="Helical" evidence="2">
    <location>
        <begin position="139"/>
        <end position="159"/>
    </location>
</feature>
<feature type="transmembrane region" description="Helical" evidence="2">
    <location>
        <begin position="202"/>
        <end position="228"/>
    </location>
</feature>
<name>A0A5B9PHN3_9BACT</name>
<reference evidence="3 4" key="1">
    <citation type="submission" date="2019-08" db="EMBL/GenBank/DDBJ databases">
        <title>Deep-cultivation of Planctomycetes and their phenomic and genomic characterization uncovers novel biology.</title>
        <authorList>
            <person name="Wiegand S."/>
            <person name="Jogler M."/>
            <person name="Boedeker C."/>
            <person name="Pinto D."/>
            <person name="Vollmers J."/>
            <person name="Rivas-Marin E."/>
            <person name="Kohn T."/>
            <person name="Peeters S.H."/>
            <person name="Heuer A."/>
            <person name="Rast P."/>
            <person name="Oberbeckmann S."/>
            <person name="Bunk B."/>
            <person name="Jeske O."/>
            <person name="Meyerdierks A."/>
            <person name="Storesund J.E."/>
            <person name="Kallscheuer N."/>
            <person name="Luecker S."/>
            <person name="Lage O.M."/>
            <person name="Pohl T."/>
            <person name="Merkel B.J."/>
            <person name="Hornburger P."/>
            <person name="Mueller R.-W."/>
            <person name="Bruemmer F."/>
            <person name="Labrenz M."/>
            <person name="Spormann A.M."/>
            <person name="Op den Camp H."/>
            <person name="Overmann J."/>
            <person name="Amann R."/>
            <person name="Jetten M.S.M."/>
            <person name="Mascher T."/>
            <person name="Medema M.H."/>
            <person name="Devos D.P."/>
            <person name="Kaster A.-K."/>
            <person name="Ovreas L."/>
            <person name="Rohde M."/>
            <person name="Galperin M.Y."/>
            <person name="Jogler C."/>
        </authorList>
    </citation>
    <scope>NUCLEOTIDE SEQUENCE [LARGE SCALE GENOMIC DNA]</scope>
    <source>
        <strain evidence="3 4">FC18</strain>
    </source>
</reference>
<dbReference type="AlphaFoldDB" id="A0A5B9PHN3"/>
<accession>A0A5B9PHN3</accession>
<feature type="transmembrane region" description="Helical" evidence="2">
    <location>
        <begin position="171"/>
        <end position="190"/>
    </location>
</feature>
<feature type="transmembrane region" description="Helical" evidence="2">
    <location>
        <begin position="465"/>
        <end position="487"/>
    </location>
</feature>
<feature type="transmembrane region" description="Helical" evidence="2">
    <location>
        <begin position="408"/>
        <end position="427"/>
    </location>
</feature>
<proteinExistence type="predicted"/>
<evidence type="ECO:0000256" key="2">
    <source>
        <dbReference type="SAM" id="Phobius"/>
    </source>
</evidence>
<sequence>MNYCWSNALMKNLFLNLTFLPQSAWFLAPLIALAVTMPAIGQDASPESEPTVAKESSSESDVEEDAEQEAEPFAAEIGLLKDSFPDDSDSELVKELTKTLKQHKSKALITNDAIIFGILMVILGLIFWTSNSNIGLFKLFYKVVPMLLVCYFLPSLLTFFELVDHHNSNLYYMATRYLLPATLVLLTLSIDLKEIFKLGPKALIMFLTGTAGVVFGGPIAVLIVSFFAPDIIGVDGPEAVWRGLSTVAGSWIGGGANQAAMQVVFMSPPDGATAATEKNLGDLYSVMIAVDVFVAEIWMLFLLLGVGKADAIDRLFKADSSSIRRLQEKMEKFSQKVARVPSATDLMVLGAIGFGATALAHYGGSEISTYVKELIKATTPQDVGSVEAGVSATSPWAFLKSLGLASSFFWLIVISTTIGILLSFTPLKNYEGAGASKLGTVFIFILVAVIGMGMDISAVAKHPGYFLVGGIWMLFHVGLMFLVGWLIRAPYFFLAVGSKANIGGAASAPVVAAAFHPSLAPVGVLLAVLGYALGTYGAMVCAWMMQAATPAGG</sequence>
<feature type="transmembrane region" description="Helical" evidence="2">
    <location>
        <begin position="346"/>
        <end position="364"/>
    </location>
</feature>
<dbReference type="PANTHER" id="PTHR34289:SF8">
    <property type="entry name" value="DUF819 DOMAIN-CONTAINING PROTEIN"/>
    <property type="match status" value="1"/>
</dbReference>
<protein>
    <recommendedName>
        <fullName evidence="5">DUF819 family protein</fullName>
    </recommendedName>
</protein>
<dbReference type="STRING" id="980251.GCA_001642875_00664"/>
<dbReference type="KEGG" id="mff:MFFC18_40880"/>
<gene>
    <name evidence="3" type="ORF">MFFC18_40880</name>
</gene>
<organism evidence="3 4">
    <name type="scientific">Mariniblastus fucicola</name>
    <dbReference type="NCBI Taxonomy" id="980251"/>
    <lineage>
        <taxon>Bacteria</taxon>
        <taxon>Pseudomonadati</taxon>
        <taxon>Planctomycetota</taxon>
        <taxon>Planctomycetia</taxon>
        <taxon>Pirellulales</taxon>
        <taxon>Pirellulaceae</taxon>
        <taxon>Mariniblastus</taxon>
    </lineage>
</organism>
<feature type="transmembrane region" description="Helical" evidence="2">
    <location>
        <begin position="12"/>
        <end position="40"/>
    </location>
</feature>
<keyword evidence="4" id="KW-1185">Reference proteome</keyword>
<feature type="transmembrane region" description="Helical" evidence="2">
    <location>
        <begin position="439"/>
        <end position="459"/>
    </location>
</feature>
<dbReference type="PANTHER" id="PTHR34289">
    <property type="entry name" value="PROTEIN, PUTATIVE (DUF819)-RELATED"/>
    <property type="match status" value="1"/>
</dbReference>
<keyword evidence="2" id="KW-1133">Transmembrane helix</keyword>
<dbReference type="Proteomes" id="UP000322214">
    <property type="component" value="Chromosome"/>
</dbReference>
<dbReference type="EMBL" id="CP042912">
    <property type="protein sequence ID" value="QEG24172.1"/>
    <property type="molecule type" value="Genomic_DNA"/>
</dbReference>
<feature type="region of interest" description="Disordered" evidence="1">
    <location>
        <begin position="42"/>
        <end position="67"/>
    </location>
</feature>
<dbReference type="PRINTS" id="PR00173">
    <property type="entry name" value="EDTRNSPORT"/>
</dbReference>
<dbReference type="InterPro" id="IPR008537">
    <property type="entry name" value="DUF819"/>
</dbReference>
<feature type="transmembrane region" description="Helical" evidence="2">
    <location>
        <begin position="522"/>
        <end position="545"/>
    </location>
</feature>
<keyword evidence="2" id="KW-0472">Membrane</keyword>
<evidence type="ECO:0000313" key="4">
    <source>
        <dbReference type="Proteomes" id="UP000322214"/>
    </source>
</evidence>